<name>A0A173LGF9_9ACTN</name>
<dbReference type="GO" id="GO:0000976">
    <property type="term" value="F:transcription cis-regulatory region binding"/>
    <property type="evidence" value="ECO:0007669"/>
    <property type="project" value="TreeGrafter"/>
</dbReference>
<proteinExistence type="predicted"/>
<dbReference type="KEGG" id="dtm:BJL86_0604"/>
<dbReference type="PROSITE" id="PS50977">
    <property type="entry name" value="HTH_TETR_2"/>
    <property type="match status" value="1"/>
</dbReference>
<keyword evidence="2 4" id="KW-0238">DNA-binding</keyword>
<evidence type="ECO:0000256" key="4">
    <source>
        <dbReference type="PROSITE-ProRule" id="PRU00335"/>
    </source>
</evidence>
<dbReference type="Proteomes" id="UP000186104">
    <property type="component" value="Chromosome"/>
</dbReference>
<dbReference type="SUPFAM" id="SSF46689">
    <property type="entry name" value="Homeodomain-like"/>
    <property type="match status" value="1"/>
</dbReference>
<feature type="DNA-binding region" description="H-T-H motif" evidence="4">
    <location>
        <begin position="43"/>
        <end position="62"/>
    </location>
</feature>
<gene>
    <name evidence="6" type="ORF">BJL86_0604</name>
</gene>
<keyword evidence="1" id="KW-0805">Transcription regulation</keyword>
<dbReference type="AlphaFoldDB" id="A0A173LGF9"/>
<feature type="domain" description="HTH tetR-type" evidence="5">
    <location>
        <begin position="20"/>
        <end position="80"/>
    </location>
</feature>
<sequence length="223" mass="24090">MTPRNEAEAPTWGLREAKKERTRLAIVDAGLDIVIESGRTHATVDAIAERAGVSVRTFHNYFDSKDAMFAHPLAQLLETLTTKLAEQPADAEYFDALSGAWIGMLEAESDRILRVAAAFNALGSAESVESRVSTVVDENARPLIDELVRRHRRANPFSGLGSELAVTLSLRVFVEATTVALSNSPQSAPLLGPVELAPGDADVLLREVTEALAALRSVFTPTR</sequence>
<dbReference type="InterPro" id="IPR050109">
    <property type="entry name" value="HTH-type_TetR-like_transc_reg"/>
</dbReference>
<dbReference type="RefSeq" id="WP_067477161.1">
    <property type="nucleotide sequence ID" value="NZ_CP015961.1"/>
</dbReference>
<dbReference type="GO" id="GO:0003700">
    <property type="term" value="F:DNA-binding transcription factor activity"/>
    <property type="evidence" value="ECO:0007669"/>
    <property type="project" value="TreeGrafter"/>
</dbReference>
<dbReference type="Pfam" id="PF00440">
    <property type="entry name" value="TetR_N"/>
    <property type="match status" value="1"/>
</dbReference>
<dbReference type="InterPro" id="IPR001647">
    <property type="entry name" value="HTH_TetR"/>
</dbReference>
<evidence type="ECO:0000313" key="6">
    <source>
        <dbReference type="EMBL" id="ANI91406.1"/>
    </source>
</evidence>
<accession>A0A173LGF9</accession>
<dbReference type="Gene3D" id="1.10.357.10">
    <property type="entry name" value="Tetracycline Repressor, domain 2"/>
    <property type="match status" value="1"/>
</dbReference>
<dbReference type="STRING" id="499555.BJL86_0604"/>
<evidence type="ECO:0000256" key="2">
    <source>
        <dbReference type="ARBA" id="ARBA00023125"/>
    </source>
</evidence>
<organism evidence="6 7">
    <name type="scientific">Dietzia timorensis</name>
    <dbReference type="NCBI Taxonomy" id="499555"/>
    <lineage>
        <taxon>Bacteria</taxon>
        <taxon>Bacillati</taxon>
        <taxon>Actinomycetota</taxon>
        <taxon>Actinomycetes</taxon>
        <taxon>Mycobacteriales</taxon>
        <taxon>Dietziaceae</taxon>
        <taxon>Dietzia</taxon>
    </lineage>
</organism>
<keyword evidence="7" id="KW-1185">Reference proteome</keyword>
<evidence type="ECO:0000313" key="7">
    <source>
        <dbReference type="Proteomes" id="UP000186104"/>
    </source>
</evidence>
<dbReference type="PANTHER" id="PTHR30055:SF234">
    <property type="entry name" value="HTH-TYPE TRANSCRIPTIONAL REGULATOR BETI"/>
    <property type="match status" value="1"/>
</dbReference>
<evidence type="ECO:0000259" key="5">
    <source>
        <dbReference type="PROSITE" id="PS50977"/>
    </source>
</evidence>
<keyword evidence="3" id="KW-0804">Transcription</keyword>
<dbReference type="InterPro" id="IPR009057">
    <property type="entry name" value="Homeodomain-like_sf"/>
</dbReference>
<evidence type="ECO:0000256" key="1">
    <source>
        <dbReference type="ARBA" id="ARBA00023015"/>
    </source>
</evidence>
<dbReference type="EMBL" id="CP015961">
    <property type="protein sequence ID" value="ANI91406.1"/>
    <property type="molecule type" value="Genomic_DNA"/>
</dbReference>
<dbReference type="PRINTS" id="PR00455">
    <property type="entry name" value="HTHTETR"/>
</dbReference>
<reference evidence="6 7" key="1">
    <citation type="submission" date="2016-06" db="EMBL/GenBank/DDBJ databases">
        <title>Complete genome sequence of a saline-alkali tolerant type strain Dietzia timorensis ID05-A0528T.</title>
        <authorList>
            <person name="Wu X."/>
        </authorList>
    </citation>
    <scope>NUCLEOTIDE SEQUENCE [LARGE SCALE GENOMIC DNA]</scope>
    <source>
        <strain evidence="6 7">ID05-A0528</strain>
    </source>
</reference>
<evidence type="ECO:0000256" key="3">
    <source>
        <dbReference type="ARBA" id="ARBA00023163"/>
    </source>
</evidence>
<dbReference type="PANTHER" id="PTHR30055">
    <property type="entry name" value="HTH-TYPE TRANSCRIPTIONAL REGULATOR RUTR"/>
    <property type="match status" value="1"/>
</dbReference>
<protein>
    <submittedName>
        <fullName evidence="6">HTH-type transcriptional regulator TcmR</fullName>
    </submittedName>
</protein>